<accession>X1K4A8</accession>
<proteinExistence type="predicted"/>
<comment type="caution">
    <text evidence="1">The sequence shown here is derived from an EMBL/GenBank/DDBJ whole genome shotgun (WGS) entry which is preliminary data.</text>
</comment>
<evidence type="ECO:0000313" key="1">
    <source>
        <dbReference type="EMBL" id="GAI01398.1"/>
    </source>
</evidence>
<sequence length="58" mass="7038">ELFNEPIEIITPFLYKIMLIELRKALEGYRKQYNLQILAGAGDLHHKQHKDYYKYLQE</sequence>
<name>X1K4A8_9ZZZZ</name>
<dbReference type="AlphaFoldDB" id="X1K4A8"/>
<protein>
    <submittedName>
        <fullName evidence="1">Uncharacterized protein</fullName>
    </submittedName>
</protein>
<dbReference type="EMBL" id="BARU01047714">
    <property type="protein sequence ID" value="GAI01398.1"/>
    <property type="molecule type" value="Genomic_DNA"/>
</dbReference>
<gene>
    <name evidence="1" type="ORF">S03H2_71349</name>
</gene>
<feature type="non-terminal residue" evidence="1">
    <location>
        <position position="1"/>
    </location>
</feature>
<reference evidence="1" key="1">
    <citation type="journal article" date="2014" name="Front. Microbiol.">
        <title>High frequency of phylogenetically diverse reductive dehalogenase-homologous genes in deep subseafloor sedimentary metagenomes.</title>
        <authorList>
            <person name="Kawai M."/>
            <person name="Futagami T."/>
            <person name="Toyoda A."/>
            <person name="Takaki Y."/>
            <person name="Nishi S."/>
            <person name="Hori S."/>
            <person name="Arai W."/>
            <person name="Tsubouchi T."/>
            <person name="Morono Y."/>
            <person name="Uchiyama I."/>
            <person name="Ito T."/>
            <person name="Fujiyama A."/>
            <person name="Inagaki F."/>
            <person name="Takami H."/>
        </authorList>
    </citation>
    <scope>NUCLEOTIDE SEQUENCE</scope>
    <source>
        <strain evidence="1">Expedition CK06-06</strain>
    </source>
</reference>
<organism evidence="1">
    <name type="scientific">marine sediment metagenome</name>
    <dbReference type="NCBI Taxonomy" id="412755"/>
    <lineage>
        <taxon>unclassified sequences</taxon>
        <taxon>metagenomes</taxon>
        <taxon>ecological metagenomes</taxon>
    </lineage>
</organism>